<comment type="function">
    <text evidence="10">Component of the cytochrome c oxidase, the last enzyme in the mitochondrial electron transport chain which drives oxidative phosphorylation. The respiratory chain contains 3 multisubunit complexes succinate dehydrogenase (complex II, CII), ubiquinol-cytochrome c oxidoreductase (cytochrome b-c1 complex, complex III, CIII) and cytochrome c oxidase (complex IV, CIV), that cooperate to transfer electrons derived from NADH and succinate to molecular oxygen, creating an electrochemical gradient over the inner membrane that drives transmembrane transport and the ATP synthase. Cytochrome c oxidase is the component of the respiratory chain that catalyzes the reduction of oxygen to water. Electrons originating from reduced cytochrome c in the intermembrane space (IMS) are transferred via the dinuclear copper A center (CU(A)) of subunit 2 and heme A of subunit 1 to the active site in subunit 1, a binuclear center (BNC) formed by heme A3 and copper B (CU(B)). The BNC reduces molecular oxygen to 2 water molecules using 4 electrons from cytochrome c in the IMS and 4 protons from the mitochondrial matrix.</text>
</comment>
<evidence type="ECO:0000256" key="8">
    <source>
        <dbReference type="ARBA" id="ARBA00023128"/>
    </source>
</evidence>
<dbReference type="SUPFAM" id="SSF81427">
    <property type="entry name" value="Mitochondrial cytochrome c oxidase subunit VIIc (aka VIIIa)"/>
    <property type="match status" value="1"/>
</dbReference>
<evidence type="ECO:0000313" key="12">
    <source>
        <dbReference type="Proteomes" id="UP000054304"/>
    </source>
</evidence>
<dbReference type="InterPro" id="IPR004202">
    <property type="entry name" value="COX7C/Cox8"/>
</dbReference>
<evidence type="ECO:0000313" key="11">
    <source>
        <dbReference type="EMBL" id="CEP61627.1"/>
    </source>
</evidence>
<evidence type="ECO:0000256" key="10">
    <source>
        <dbReference type="RuleBase" id="RU368123"/>
    </source>
</evidence>
<dbReference type="UniPathway" id="UPA00705"/>
<proteinExistence type="inferred from homology"/>
<name>A0A0C7MP34_9SACH</name>
<evidence type="ECO:0000256" key="1">
    <source>
        <dbReference type="ARBA" id="ARBA00004434"/>
    </source>
</evidence>
<dbReference type="EMBL" id="LN736362">
    <property type="protein sequence ID" value="CEP61627.1"/>
    <property type="molecule type" value="Genomic_DNA"/>
</dbReference>
<gene>
    <name evidence="11" type="ORF">LALA0_S03e07162g</name>
</gene>
<comment type="similarity">
    <text evidence="3 10">Belongs to the cytochrome c oxidase VIIc family.</text>
</comment>
<evidence type="ECO:0000256" key="2">
    <source>
        <dbReference type="ARBA" id="ARBA00004673"/>
    </source>
</evidence>
<evidence type="ECO:0000256" key="4">
    <source>
        <dbReference type="ARBA" id="ARBA00022692"/>
    </source>
</evidence>
<keyword evidence="4 10" id="KW-0812">Transmembrane</keyword>
<dbReference type="AlphaFoldDB" id="A0A0C7MP34"/>
<dbReference type="PANTHER" id="PTHR13313:SF0">
    <property type="entry name" value="CYTOCHROME C OXIDASE SUBUNIT 7C, MITOCHONDRIAL"/>
    <property type="match status" value="1"/>
</dbReference>
<keyword evidence="12" id="KW-1185">Reference proteome</keyword>
<comment type="subcellular location">
    <subcellularLocation>
        <location evidence="1 10">Mitochondrion inner membrane</location>
        <topology evidence="1 10">Single-pass membrane protein</topology>
    </subcellularLocation>
</comment>
<evidence type="ECO:0000256" key="7">
    <source>
        <dbReference type="ARBA" id="ARBA00022989"/>
    </source>
</evidence>
<evidence type="ECO:0000256" key="6">
    <source>
        <dbReference type="ARBA" id="ARBA00022946"/>
    </source>
</evidence>
<keyword evidence="9 10" id="KW-0472">Membrane</keyword>
<keyword evidence="6 10" id="KW-0809">Transit peptide</keyword>
<dbReference type="HOGENOM" id="CLU_169812_0_0_1"/>
<dbReference type="Proteomes" id="UP000054304">
    <property type="component" value="Unassembled WGS sequence"/>
</dbReference>
<feature type="transmembrane region" description="Helical" evidence="10">
    <location>
        <begin position="49"/>
        <end position="70"/>
    </location>
</feature>
<sequence length="78" mass="8809">MLFPQLTRAAARVASKRAFSVTSRQCGVHFKEGVYTNIPVKVHNRKIPFALIHFGWFTLGFLVPFISSYVQLKKSGVL</sequence>
<comment type="pathway">
    <text evidence="2 10">Energy metabolism; oxidative phosphorylation.</text>
</comment>
<comment type="subunit">
    <text evidence="10">Component of the cytochrome c oxidase (complex IV, CIV), a multisubunit enzyme composed of a catalytic core of 3 subunits and several supernumerary subunits. The complex exists as a monomer or a dimer and forms supercomplexes (SCs) in the inner mitochondrial membrane with ubiquinol-cytochrome c oxidoreductase (cytochrome b-c1 complex, complex III, CIII).</text>
</comment>
<protein>
    <recommendedName>
        <fullName evidence="10">Cytochrome c oxidase subunit 8, mitochondrial</fullName>
    </recommendedName>
    <alternativeName>
        <fullName evidence="10">Cytochrome c oxidase polypeptide VIII</fullName>
    </alternativeName>
</protein>
<dbReference type="InterPro" id="IPR036636">
    <property type="entry name" value="COX7C/Cox8_sf"/>
</dbReference>
<dbReference type="GO" id="GO:0045277">
    <property type="term" value="C:respiratory chain complex IV"/>
    <property type="evidence" value="ECO:0007669"/>
    <property type="project" value="UniProtKB-UniRule"/>
</dbReference>
<dbReference type="STRING" id="1245769.A0A0C7MP34"/>
<dbReference type="OrthoDB" id="9974841at2759"/>
<evidence type="ECO:0000256" key="9">
    <source>
        <dbReference type="ARBA" id="ARBA00023136"/>
    </source>
</evidence>
<dbReference type="GeneID" id="34685056"/>
<reference evidence="11 12" key="1">
    <citation type="submission" date="2014-12" db="EMBL/GenBank/DDBJ databases">
        <authorList>
            <person name="Neuveglise Cecile"/>
        </authorList>
    </citation>
    <scope>NUCLEOTIDE SEQUENCE [LARGE SCALE GENOMIC DNA]</scope>
    <source>
        <strain evidence="11 12">CBS 12615</strain>
    </source>
</reference>
<dbReference type="GO" id="GO:0004129">
    <property type="term" value="F:cytochrome-c oxidase activity"/>
    <property type="evidence" value="ECO:0007669"/>
    <property type="project" value="EnsemblFungi"/>
</dbReference>
<dbReference type="GO" id="GO:0006123">
    <property type="term" value="P:mitochondrial electron transport, cytochrome c to oxygen"/>
    <property type="evidence" value="ECO:0007669"/>
    <property type="project" value="UniProtKB-UniRule"/>
</dbReference>
<keyword evidence="5 10" id="KW-0999">Mitochondrion inner membrane</keyword>
<evidence type="ECO:0000256" key="5">
    <source>
        <dbReference type="ARBA" id="ARBA00022792"/>
    </source>
</evidence>
<evidence type="ECO:0000256" key="3">
    <source>
        <dbReference type="ARBA" id="ARBA00010514"/>
    </source>
</evidence>
<dbReference type="Pfam" id="PF02935">
    <property type="entry name" value="COX7C"/>
    <property type="match status" value="1"/>
</dbReference>
<dbReference type="GO" id="GO:0005743">
    <property type="term" value="C:mitochondrial inner membrane"/>
    <property type="evidence" value="ECO:0007669"/>
    <property type="project" value="UniProtKB-SubCell"/>
</dbReference>
<dbReference type="RefSeq" id="XP_022627861.1">
    <property type="nucleotide sequence ID" value="XM_022773381.1"/>
</dbReference>
<dbReference type="PANTHER" id="PTHR13313">
    <property type="entry name" value="CYTOCHROME C OXIDASE SUBUNIT VIIC"/>
    <property type="match status" value="1"/>
</dbReference>
<dbReference type="Gene3D" id="4.10.49.10">
    <property type="entry name" value="Cytochrome c oxidase subunit VIIc"/>
    <property type="match status" value="1"/>
</dbReference>
<keyword evidence="7 10" id="KW-1133">Transmembrane helix</keyword>
<organism evidence="11 12">
    <name type="scientific">Lachancea lanzarotensis</name>
    <dbReference type="NCBI Taxonomy" id="1245769"/>
    <lineage>
        <taxon>Eukaryota</taxon>
        <taxon>Fungi</taxon>
        <taxon>Dikarya</taxon>
        <taxon>Ascomycota</taxon>
        <taxon>Saccharomycotina</taxon>
        <taxon>Saccharomycetes</taxon>
        <taxon>Saccharomycetales</taxon>
        <taxon>Saccharomycetaceae</taxon>
        <taxon>Lachancea</taxon>
    </lineage>
</organism>
<keyword evidence="8 10" id="KW-0496">Mitochondrion</keyword>
<accession>A0A0C7MP34</accession>